<reference evidence="1 2" key="1">
    <citation type="submission" date="2020-08" db="EMBL/GenBank/DDBJ databases">
        <title>Genome public.</title>
        <authorList>
            <person name="Liu C."/>
            <person name="Sun Q."/>
        </authorList>
    </citation>
    <scope>NUCLEOTIDE SEQUENCE [LARGE SCALE GENOMIC DNA]</scope>
    <source>
        <strain evidence="1 2">NSJ-56</strain>
    </source>
</reference>
<organism evidence="1 2">
    <name type="scientific">Butyricimonas hominis</name>
    <dbReference type="NCBI Taxonomy" id="2763032"/>
    <lineage>
        <taxon>Bacteria</taxon>
        <taxon>Pseudomonadati</taxon>
        <taxon>Bacteroidota</taxon>
        <taxon>Bacteroidia</taxon>
        <taxon>Bacteroidales</taxon>
        <taxon>Odoribacteraceae</taxon>
        <taxon>Butyricimonas</taxon>
    </lineage>
</organism>
<evidence type="ECO:0000313" key="1">
    <source>
        <dbReference type="EMBL" id="MBC5622472.1"/>
    </source>
</evidence>
<proteinExistence type="predicted"/>
<comment type="caution">
    <text evidence="1">The sequence shown here is derived from an EMBL/GenBank/DDBJ whole genome shotgun (WGS) entry which is preliminary data.</text>
</comment>
<name>A0ABR7D3F1_9BACT</name>
<keyword evidence="2" id="KW-1185">Reference proteome</keyword>
<protein>
    <recommendedName>
        <fullName evidence="3">Bacterial lipoprotein (DUF940)</fullName>
    </recommendedName>
</protein>
<dbReference type="Proteomes" id="UP000646484">
    <property type="component" value="Unassembled WGS sequence"/>
</dbReference>
<evidence type="ECO:0000313" key="2">
    <source>
        <dbReference type="Proteomes" id="UP000646484"/>
    </source>
</evidence>
<gene>
    <name evidence="1" type="ORF">H8S64_15350</name>
</gene>
<dbReference type="RefSeq" id="WP_186977202.1">
    <property type="nucleotide sequence ID" value="NZ_JACOOH010000007.1"/>
</dbReference>
<dbReference type="EMBL" id="JACOOH010000007">
    <property type="protein sequence ID" value="MBC5622472.1"/>
    <property type="molecule type" value="Genomic_DNA"/>
</dbReference>
<sequence>MVVKKEMVLGCVHDYRLCVIGLILTIFCSTELYAQKEDGIVKTLVNAGFENVSRVVSGSEEIITFENTVWKADGEGISKAIDLIGKYPLLLGKTRRVVVLQLGIPQMSLVSSASAAITTTGTVNSNWLPMYELGDAWKSVKRVPRENRSRWKVDLVFYPQFAFRNQKFHKVYDILLNLSPALEIALIRGMKLTGQVIIPVINQYGAKYEQTRLGIFTLEQHFRVLNSLVDLTAGIFNQDRWGFDLHLFRPVMTEGWLSNFALEGRIGLTGSSYFYHWNWHYGAAKLITWNVGGSYFNPMFNVLCEVKAIKFLAGDYGVRADMTRHFKRASVGFYIMKNNRGNIDGGFHFAIALPPMGQKRRKGFRVMPARYFDLEYKAAGLFFNGKSYETRPGENKAIDNFNPKYIESQLKN</sequence>
<evidence type="ECO:0008006" key="3">
    <source>
        <dbReference type="Google" id="ProtNLM"/>
    </source>
</evidence>
<accession>A0ABR7D3F1</accession>